<dbReference type="EMBL" id="JBAMMX010000028">
    <property type="protein sequence ID" value="KAK6911526.1"/>
    <property type="molecule type" value="Genomic_DNA"/>
</dbReference>
<evidence type="ECO:0000256" key="1">
    <source>
        <dbReference type="ARBA" id="ARBA00004906"/>
    </source>
</evidence>
<keyword evidence="2" id="KW-0833">Ubl conjugation pathway</keyword>
<dbReference type="InterPro" id="IPR011333">
    <property type="entry name" value="SKP1/BTB/POZ_sf"/>
</dbReference>
<dbReference type="Proteomes" id="UP001370490">
    <property type="component" value="Unassembled WGS sequence"/>
</dbReference>
<dbReference type="PANTHER" id="PTHR32370">
    <property type="entry name" value="OS12G0117600 PROTEIN"/>
    <property type="match status" value="1"/>
</dbReference>
<dbReference type="Pfam" id="PF00651">
    <property type="entry name" value="BTB"/>
    <property type="match status" value="1"/>
</dbReference>
<feature type="domain" description="NPH3" evidence="4">
    <location>
        <begin position="134"/>
        <end position="381"/>
    </location>
</feature>
<comment type="caution">
    <text evidence="5">The sequence shown here is derived from an EMBL/GenBank/DDBJ whole genome shotgun (WGS) entry which is preliminary data.</text>
</comment>
<gene>
    <name evidence="5" type="ORF">RJ641_023619</name>
</gene>
<evidence type="ECO:0000313" key="5">
    <source>
        <dbReference type="EMBL" id="KAK6911526.1"/>
    </source>
</evidence>
<name>A0AAN8UGX9_9MAGN</name>
<evidence type="ECO:0000259" key="4">
    <source>
        <dbReference type="PROSITE" id="PS51649"/>
    </source>
</evidence>
<protein>
    <submittedName>
        <fullName evidence="5">NPH3 domain</fullName>
    </submittedName>
</protein>
<dbReference type="InterPro" id="IPR027356">
    <property type="entry name" value="NPH3_dom"/>
</dbReference>
<evidence type="ECO:0000256" key="3">
    <source>
        <dbReference type="PROSITE-ProRule" id="PRU00982"/>
    </source>
</evidence>
<evidence type="ECO:0000313" key="6">
    <source>
        <dbReference type="Proteomes" id="UP001370490"/>
    </source>
</evidence>
<keyword evidence="6" id="KW-1185">Reference proteome</keyword>
<dbReference type="AlphaFoldDB" id="A0AAN8UGX9"/>
<organism evidence="5 6">
    <name type="scientific">Dillenia turbinata</name>
    <dbReference type="NCBI Taxonomy" id="194707"/>
    <lineage>
        <taxon>Eukaryota</taxon>
        <taxon>Viridiplantae</taxon>
        <taxon>Streptophyta</taxon>
        <taxon>Embryophyta</taxon>
        <taxon>Tracheophyta</taxon>
        <taxon>Spermatophyta</taxon>
        <taxon>Magnoliopsida</taxon>
        <taxon>eudicotyledons</taxon>
        <taxon>Gunneridae</taxon>
        <taxon>Pentapetalae</taxon>
        <taxon>Dilleniales</taxon>
        <taxon>Dilleniaceae</taxon>
        <taxon>Dillenia</taxon>
    </lineage>
</organism>
<sequence length="454" mass="52104">MVSRSSYLNGLVFDRSNCERDSSARIQIDVLPGGPEIFELVVKFCYGWKVDLTAANVAPLYCAAHFLEMNTFRILKSCESISSWARELQIPKYCSEAVAWKACTNPRAISSCNDDAQCIDILANNSSESNLENATENGDVSHLRIDHFIEVIVSIKGKRMRPELVRSCVAYWTSNWLSQITFRNTMLRNKDMTYQAQRITTECLIRILPLDQNSVAFNFLLLLLKGAGIENQLQTRCHPQDLLIKNGEDEDPIYDVVLITRVIGAYVSSVSRNPSSKTFAVGRLVDEYLTLVAKDEKLKAKYFQSLAEALPERSRYCNDNLYRAIDMFLKAHPNLTEEERTVLCKAMDYHKLSQEAHEHMMKNDRLPLSFTSRFILFKQVNMARSMTAAGCNYHRTKFQTIMRVSRGLDKGWMKSQKEIKIMKQDVERIKSQVCRVELQKQVKRGIRDSFLITI</sequence>
<comment type="pathway">
    <text evidence="1">Protein modification; protein ubiquitination.</text>
</comment>
<proteinExistence type="inferred from homology"/>
<dbReference type="SUPFAM" id="SSF54695">
    <property type="entry name" value="POZ domain"/>
    <property type="match status" value="1"/>
</dbReference>
<dbReference type="InterPro" id="IPR000210">
    <property type="entry name" value="BTB/POZ_dom"/>
</dbReference>
<reference evidence="5 6" key="1">
    <citation type="submission" date="2023-12" db="EMBL/GenBank/DDBJ databases">
        <title>A high-quality genome assembly for Dillenia turbinata (Dilleniales).</title>
        <authorList>
            <person name="Chanderbali A."/>
        </authorList>
    </citation>
    <scope>NUCLEOTIDE SEQUENCE [LARGE SCALE GENOMIC DNA]</scope>
    <source>
        <strain evidence="5">LSX21</strain>
        <tissue evidence="5">Leaf</tissue>
    </source>
</reference>
<evidence type="ECO:0000256" key="2">
    <source>
        <dbReference type="ARBA" id="ARBA00022786"/>
    </source>
</evidence>
<dbReference type="InterPro" id="IPR043454">
    <property type="entry name" value="NPH3/RPT2-like"/>
</dbReference>
<comment type="similarity">
    <text evidence="3">Belongs to the NPH3 family.</text>
</comment>
<dbReference type="PROSITE" id="PS51649">
    <property type="entry name" value="NPH3"/>
    <property type="match status" value="1"/>
</dbReference>
<dbReference type="Pfam" id="PF03000">
    <property type="entry name" value="NPH3"/>
    <property type="match status" value="1"/>
</dbReference>
<accession>A0AAN8UGX9</accession>
<dbReference type="Gene3D" id="3.30.710.10">
    <property type="entry name" value="Potassium Channel Kv1.1, Chain A"/>
    <property type="match status" value="1"/>
</dbReference>